<keyword evidence="5" id="KW-0547">Nucleotide-binding</keyword>
<comment type="subcellular location">
    <subcellularLocation>
        <location evidence="1">Cell inner membrane</location>
        <topology evidence="1">Peripheral membrane protein</topology>
    </subcellularLocation>
</comment>
<dbReference type="NCBIfam" id="TIGR01727">
    <property type="entry name" value="oligo_HPY"/>
    <property type="match status" value="1"/>
</dbReference>
<dbReference type="SMART" id="SM00382">
    <property type="entry name" value="AAA"/>
    <property type="match status" value="1"/>
</dbReference>
<proteinExistence type="inferred from homology"/>
<keyword evidence="4" id="KW-1003">Cell membrane</keyword>
<keyword evidence="7" id="KW-0472">Membrane</keyword>
<dbReference type="Proteomes" id="UP000014975">
    <property type="component" value="Unassembled WGS sequence"/>
</dbReference>
<dbReference type="SUPFAM" id="SSF52540">
    <property type="entry name" value="P-loop containing nucleoside triphosphate hydrolases"/>
    <property type="match status" value="1"/>
</dbReference>
<dbReference type="InterPro" id="IPR027417">
    <property type="entry name" value="P-loop_NTPase"/>
</dbReference>
<accession>S7TF87</accession>
<keyword evidence="6" id="KW-0067">ATP-binding</keyword>
<dbReference type="GO" id="GO:0016887">
    <property type="term" value="F:ATP hydrolysis activity"/>
    <property type="evidence" value="ECO:0007669"/>
    <property type="project" value="InterPro"/>
</dbReference>
<dbReference type="GO" id="GO:0005524">
    <property type="term" value="F:ATP binding"/>
    <property type="evidence" value="ECO:0007669"/>
    <property type="project" value="UniProtKB-KW"/>
</dbReference>
<dbReference type="InterPro" id="IPR050388">
    <property type="entry name" value="ABC_Ni/Peptide_Import"/>
</dbReference>
<sequence>MVAPVLSIRGLTTVFDLEAGPAVAVDGADLDLIPGETLALVGESGSGKTMVALSILGLVPEPGRVAEGSIRFRERELTTLDPEARRLLRGRHLAMVFQEPMTALNPVFTVGEQIAEPVRLHLGLSPRQAMARAVELLAEVGIPNPERRAKSYPHELSGGMRQRVVIAMALSCDPEVLLADEPTTALDVTIQAEILDLLDRLKAGRGMSVLLVTHDLGVVAGSAARAAVMYAGRIVERASVADVFAAPEHPYTQGLLASLPRLDAGRRARLTPIPGTTPDISALPSGCHFHPRCPHVFDRCRVEIPPAFGERGTRCWLRADGGGRP</sequence>
<dbReference type="PANTHER" id="PTHR43297">
    <property type="entry name" value="OLIGOPEPTIDE TRANSPORT ATP-BINDING PROTEIN APPD"/>
    <property type="match status" value="1"/>
</dbReference>
<feature type="domain" description="ABC transporter" evidence="8">
    <location>
        <begin position="6"/>
        <end position="256"/>
    </location>
</feature>
<dbReference type="FunFam" id="3.40.50.300:FF:000016">
    <property type="entry name" value="Oligopeptide ABC transporter ATP-binding component"/>
    <property type="match status" value="1"/>
</dbReference>
<dbReference type="RefSeq" id="WP_020885983.1">
    <property type="nucleotide sequence ID" value="NZ_ATHI01000004.1"/>
</dbReference>
<dbReference type="GO" id="GO:0015833">
    <property type="term" value="P:peptide transport"/>
    <property type="evidence" value="ECO:0007669"/>
    <property type="project" value="InterPro"/>
</dbReference>
<dbReference type="CDD" id="cd03257">
    <property type="entry name" value="ABC_NikE_OppD_transporters"/>
    <property type="match status" value="1"/>
</dbReference>
<dbReference type="PROSITE" id="PS00211">
    <property type="entry name" value="ABC_TRANSPORTER_1"/>
    <property type="match status" value="1"/>
</dbReference>
<dbReference type="Pfam" id="PF00005">
    <property type="entry name" value="ABC_tran"/>
    <property type="match status" value="1"/>
</dbReference>
<dbReference type="InterPro" id="IPR003439">
    <property type="entry name" value="ABC_transporter-like_ATP-bd"/>
</dbReference>
<dbReference type="OrthoDB" id="9809450at2"/>
<evidence type="ECO:0000256" key="7">
    <source>
        <dbReference type="ARBA" id="ARBA00023136"/>
    </source>
</evidence>
<dbReference type="InterPro" id="IPR003593">
    <property type="entry name" value="AAA+_ATPase"/>
</dbReference>
<dbReference type="AlphaFoldDB" id="S7TF87"/>
<keyword evidence="10" id="KW-1185">Reference proteome</keyword>
<organism evidence="9 10">
    <name type="scientific">Alkalidesulfovibrio alkalitolerans DSM 16529</name>
    <dbReference type="NCBI Taxonomy" id="1121439"/>
    <lineage>
        <taxon>Bacteria</taxon>
        <taxon>Pseudomonadati</taxon>
        <taxon>Thermodesulfobacteriota</taxon>
        <taxon>Desulfovibrionia</taxon>
        <taxon>Desulfovibrionales</taxon>
        <taxon>Desulfovibrionaceae</taxon>
        <taxon>Alkalidesulfovibrio</taxon>
    </lineage>
</organism>
<dbReference type="Pfam" id="PF08352">
    <property type="entry name" value="oligo_HPY"/>
    <property type="match status" value="1"/>
</dbReference>
<evidence type="ECO:0000256" key="3">
    <source>
        <dbReference type="ARBA" id="ARBA00022448"/>
    </source>
</evidence>
<evidence type="ECO:0000256" key="2">
    <source>
        <dbReference type="ARBA" id="ARBA00005417"/>
    </source>
</evidence>
<dbReference type="InterPro" id="IPR013563">
    <property type="entry name" value="Oligopep_ABC_C"/>
</dbReference>
<comment type="caution">
    <text evidence="9">The sequence shown here is derived from an EMBL/GenBank/DDBJ whole genome shotgun (WGS) entry which is preliminary data.</text>
</comment>
<evidence type="ECO:0000313" key="9">
    <source>
        <dbReference type="EMBL" id="EPR35396.1"/>
    </source>
</evidence>
<gene>
    <name evidence="9" type="ORF">dsat_2097</name>
</gene>
<dbReference type="PANTHER" id="PTHR43297:SF2">
    <property type="entry name" value="DIPEPTIDE TRANSPORT ATP-BINDING PROTEIN DPPD"/>
    <property type="match status" value="1"/>
</dbReference>
<protein>
    <submittedName>
        <fullName evidence="9">Oligopeptide/dipeptide ABC transporter, ATPase subunit</fullName>
    </submittedName>
</protein>
<dbReference type="PATRIC" id="fig|1121439.3.peg.484"/>
<evidence type="ECO:0000259" key="8">
    <source>
        <dbReference type="PROSITE" id="PS50893"/>
    </source>
</evidence>
<dbReference type="GO" id="GO:0005886">
    <property type="term" value="C:plasma membrane"/>
    <property type="evidence" value="ECO:0007669"/>
    <property type="project" value="UniProtKB-SubCell"/>
</dbReference>
<evidence type="ECO:0000256" key="4">
    <source>
        <dbReference type="ARBA" id="ARBA00022475"/>
    </source>
</evidence>
<keyword evidence="3" id="KW-0813">Transport</keyword>
<evidence type="ECO:0000256" key="1">
    <source>
        <dbReference type="ARBA" id="ARBA00004417"/>
    </source>
</evidence>
<comment type="similarity">
    <text evidence="2">Belongs to the ABC transporter superfamily.</text>
</comment>
<name>S7TF87_9BACT</name>
<evidence type="ECO:0000256" key="5">
    <source>
        <dbReference type="ARBA" id="ARBA00022741"/>
    </source>
</evidence>
<dbReference type="EMBL" id="ATHI01000004">
    <property type="protein sequence ID" value="EPR35396.1"/>
    <property type="molecule type" value="Genomic_DNA"/>
</dbReference>
<dbReference type="Gene3D" id="3.40.50.300">
    <property type="entry name" value="P-loop containing nucleotide triphosphate hydrolases"/>
    <property type="match status" value="1"/>
</dbReference>
<evidence type="ECO:0000256" key="6">
    <source>
        <dbReference type="ARBA" id="ARBA00022840"/>
    </source>
</evidence>
<dbReference type="PROSITE" id="PS50893">
    <property type="entry name" value="ABC_TRANSPORTER_2"/>
    <property type="match status" value="1"/>
</dbReference>
<dbReference type="InterPro" id="IPR017871">
    <property type="entry name" value="ABC_transporter-like_CS"/>
</dbReference>
<evidence type="ECO:0000313" key="10">
    <source>
        <dbReference type="Proteomes" id="UP000014975"/>
    </source>
</evidence>
<dbReference type="eggNOG" id="COG0444">
    <property type="taxonomic scope" value="Bacteria"/>
</dbReference>
<dbReference type="STRING" id="1121439.dsat_2097"/>
<reference evidence="9 10" key="1">
    <citation type="journal article" date="2013" name="Genome Announc.">
        <title>Draft genome sequences for three mercury-methylating, sulfate-reducing bacteria.</title>
        <authorList>
            <person name="Brown S.D."/>
            <person name="Hurt R.A.Jr."/>
            <person name="Gilmour C.C."/>
            <person name="Elias D.A."/>
        </authorList>
    </citation>
    <scope>NUCLEOTIDE SEQUENCE [LARGE SCALE GENOMIC DNA]</scope>
    <source>
        <strain evidence="9 10">DSM 16529</strain>
    </source>
</reference>